<feature type="transmembrane region" description="Helical" evidence="2">
    <location>
        <begin position="182"/>
        <end position="200"/>
    </location>
</feature>
<gene>
    <name evidence="3" type="ORF">GCM10011494_23720</name>
</gene>
<feature type="transmembrane region" description="Helical" evidence="2">
    <location>
        <begin position="81"/>
        <end position="99"/>
    </location>
</feature>
<feature type="transmembrane region" description="Helical" evidence="2">
    <location>
        <begin position="339"/>
        <end position="362"/>
    </location>
</feature>
<comment type="caution">
    <text evidence="3">The sequence shown here is derived from an EMBL/GenBank/DDBJ whole genome shotgun (WGS) entry which is preliminary data.</text>
</comment>
<organism evidence="3 4">
    <name type="scientific">Novosphingobium endophyticum</name>
    <dbReference type="NCBI Taxonomy" id="1955250"/>
    <lineage>
        <taxon>Bacteria</taxon>
        <taxon>Pseudomonadati</taxon>
        <taxon>Pseudomonadota</taxon>
        <taxon>Alphaproteobacteria</taxon>
        <taxon>Sphingomonadales</taxon>
        <taxon>Sphingomonadaceae</taxon>
        <taxon>Novosphingobium</taxon>
    </lineage>
</organism>
<dbReference type="Gene3D" id="3.40.50.150">
    <property type="entry name" value="Vaccinia Virus protein VP39"/>
    <property type="match status" value="1"/>
</dbReference>
<reference evidence="3" key="1">
    <citation type="journal article" date="2014" name="Int. J. Syst. Evol. Microbiol.">
        <title>Complete genome sequence of Corynebacterium casei LMG S-19264T (=DSM 44701T), isolated from a smear-ripened cheese.</title>
        <authorList>
            <consortium name="US DOE Joint Genome Institute (JGI-PGF)"/>
            <person name="Walter F."/>
            <person name="Albersmeier A."/>
            <person name="Kalinowski J."/>
            <person name="Ruckert C."/>
        </authorList>
    </citation>
    <scope>NUCLEOTIDE SEQUENCE</scope>
    <source>
        <strain evidence="3">CGMCC 1.15095</strain>
    </source>
</reference>
<dbReference type="GO" id="GO:0006596">
    <property type="term" value="P:polyamine biosynthetic process"/>
    <property type="evidence" value="ECO:0007669"/>
    <property type="project" value="UniProtKB-KW"/>
</dbReference>
<reference evidence="3" key="2">
    <citation type="submission" date="2020-09" db="EMBL/GenBank/DDBJ databases">
        <authorList>
            <person name="Sun Q."/>
            <person name="Zhou Y."/>
        </authorList>
    </citation>
    <scope>NUCLEOTIDE SEQUENCE</scope>
    <source>
        <strain evidence="3">CGMCC 1.15095</strain>
    </source>
</reference>
<feature type="transmembrane region" description="Helical" evidence="2">
    <location>
        <begin position="281"/>
        <end position="299"/>
    </location>
</feature>
<dbReference type="PANTHER" id="PTHR43317">
    <property type="entry name" value="THERMOSPERMINE SYNTHASE ACAULIS5"/>
    <property type="match status" value="1"/>
</dbReference>
<keyword evidence="2" id="KW-0812">Transmembrane</keyword>
<accession>A0A916TTC7</accession>
<dbReference type="PANTHER" id="PTHR43317:SF1">
    <property type="entry name" value="THERMOSPERMINE SYNTHASE ACAULIS5"/>
    <property type="match status" value="1"/>
</dbReference>
<sequence>MAGNRVSAGAPLVWRPLFVATVFVGSFLLFLIQPMVARMALPQLGGAPNVWNSAMLVYQALLLAGYGYAHWLSQRSLPRQVLIHVAALFLAVLSLPIALARLPAALPGWEAVWVPWLFLLSVGPVFLLVSAQAPLMQRWFVADARAGAPWALYAASNLGSFSGLITYPLLAEPLLSLDAQSLGWALGYGLLIVLVVLCAWSRRGAAAPTASATVAAEPVPLRRKLHWLALSAVPSGLMLSTTTHLTTDIFASPLLWVIPLGLYLLSFVVAFADWRGAARTVTVIAPVVVAAFGSFAMRSNGAGTLLLAGGGCLLLFTVAVSLHSRLYDLRPDAGRLTTFYLVMAAGGALGGLFTALIAPLVFDWVWEHPLLILAAAALMPLHELLRWRRMDGLDPRMARIVLVLFLALALLLAFRLDDVALRSDTGLQVTLLTVFMIAIAVLVMAWRWAFVLVLVMAMVAQGGSWTIRASLKGERTRSYFGIYTVRDYPDSRLRILTHGTTLHGQQSLDPAERNKPMTYYGPTSGIGQALAATPALQGGRARIGIVGLGTGSLACLAVPGQQWTFFEIDPVILRYSTSGQFTYLRDCTPQARVVLGDARLELEKASPGSFDVLAIDAFSSDAIPLHLLTQEAFEVYLRALAPRGLLMVHISNRYIDLEPVIAAVARREGLFARSRMDFPDDRERYTPSRWIALSRDSSQIDGLVQMHPDSPWSPLEPPAERPWTDNHASILPHIRWRSLTGNP</sequence>
<feature type="transmembrane region" description="Helical" evidence="2">
    <location>
        <begin position="150"/>
        <end position="170"/>
    </location>
</feature>
<name>A0A916TTC7_9SPHN</name>
<dbReference type="AlphaFoldDB" id="A0A916TTC7"/>
<evidence type="ECO:0000313" key="4">
    <source>
        <dbReference type="Proteomes" id="UP000608154"/>
    </source>
</evidence>
<feature type="transmembrane region" description="Helical" evidence="2">
    <location>
        <begin position="434"/>
        <end position="460"/>
    </location>
</feature>
<keyword evidence="2" id="KW-1133">Transmembrane helix</keyword>
<dbReference type="RefSeq" id="WP_229736337.1">
    <property type="nucleotide sequence ID" value="NZ_BMHK01000014.1"/>
</dbReference>
<keyword evidence="2" id="KW-0472">Membrane</keyword>
<evidence type="ECO:0000256" key="2">
    <source>
        <dbReference type="SAM" id="Phobius"/>
    </source>
</evidence>
<evidence type="ECO:0008006" key="5">
    <source>
        <dbReference type="Google" id="ProtNLM"/>
    </source>
</evidence>
<feature type="transmembrane region" description="Helical" evidence="2">
    <location>
        <begin position="12"/>
        <end position="30"/>
    </location>
</feature>
<dbReference type="SUPFAM" id="SSF53335">
    <property type="entry name" value="S-adenosyl-L-methionine-dependent methyltransferases"/>
    <property type="match status" value="1"/>
</dbReference>
<feature type="transmembrane region" description="Helical" evidence="2">
    <location>
        <begin position="227"/>
        <end position="247"/>
    </location>
</feature>
<feature type="transmembrane region" description="Helical" evidence="2">
    <location>
        <begin position="397"/>
        <end position="414"/>
    </location>
</feature>
<keyword evidence="1" id="KW-0620">Polyamine biosynthesis</keyword>
<dbReference type="Proteomes" id="UP000608154">
    <property type="component" value="Unassembled WGS sequence"/>
</dbReference>
<dbReference type="EMBL" id="BMHK01000014">
    <property type="protein sequence ID" value="GGC04457.1"/>
    <property type="molecule type" value="Genomic_DNA"/>
</dbReference>
<feature type="transmembrane region" description="Helical" evidence="2">
    <location>
        <begin position="253"/>
        <end position="274"/>
    </location>
</feature>
<feature type="transmembrane region" description="Helical" evidence="2">
    <location>
        <begin position="111"/>
        <end position="129"/>
    </location>
</feature>
<feature type="transmembrane region" description="Helical" evidence="2">
    <location>
        <begin position="368"/>
        <end position="385"/>
    </location>
</feature>
<dbReference type="InterPro" id="IPR029063">
    <property type="entry name" value="SAM-dependent_MTases_sf"/>
</dbReference>
<dbReference type="CDD" id="cd02440">
    <property type="entry name" value="AdoMet_MTases"/>
    <property type="match status" value="1"/>
</dbReference>
<evidence type="ECO:0000256" key="1">
    <source>
        <dbReference type="ARBA" id="ARBA00023115"/>
    </source>
</evidence>
<feature type="transmembrane region" description="Helical" evidence="2">
    <location>
        <begin position="305"/>
        <end position="327"/>
    </location>
</feature>
<protein>
    <recommendedName>
        <fullName evidence="5">Spermidine synthase</fullName>
    </recommendedName>
</protein>
<evidence type="ECO:0000313" key="3">
    <source>
        <dbReference type="EMBL" id="GGC04457.1"/>
    </source>
</evidence>
<proteinExistence type="predicted"/>
<dbReference type="NCBIfam" id="NF037959">
    <property type="entry name" value="MFS_SpdSyn"/>
    <property type="match status" value="1"/>
</dbReference>
<keyword evidence="4" id="KW-1185">Reference proteome</keyword>
<feature type="transmembrane region" description="Helical" evidence="2">
    <location>
        <begin position="50"/>
        <end position="69"/>
    </location>
</feature>